<protein>
    <submittedName>
        <fullName evidence="1">Uncharacterized protein</fullName>
    </submittedName>
</protein>
<dbReference type="EMBL" id="CAJDYZ010004644">
    <property type="protein sequence ID" value="CAD1471684.1"/>
    <property type="molecule type" value="Genomic_DNA"/>
</dbReference>
<dbReference type="AlphaFoldDB" id="A0A6V7H1H3"/>
<dbReference type="Proteomes" id="UP000752696">
    <property type="component" value="Unassembled WGS sequence"/>
</dbReference>
<evidence type="ECO:0000313" key="2">
    <source>
        <dbReference type="Proteomes" id="UP000752696"/>
    </source>
</evidence>
<sequence>MAGSRRSVCALFQVKVHARLSTKQKERKETRGLLSVSLTEHMNPKNIGPTR</sequence>
<organism evidence="1 2">
    <name type="scientific">Heterotrigona itama</name>
    <dbReference type="NCBI Taxonomy" id="395501"/>
    <lineage>
        <taxon>Eukaryota</taxon>
        <taxon>Metazoa</taxon>
        <taxon>Ecdysozoa</taxon>
        <taxon>Arthropoda</taxon>
        <taxon>Hexapoda</taxon>
        <taxon>Insecta</taxon>
        <taxon>Pterygota</taxon>
        <taxon>Neoptera</taxon>
        <taxon>Endopterygota</taxon>
        <taxon>Hymenoptera</taxon>
        <taxon>Apocrita</taxon>
        <taxon>Aculeata</taxon>
        <taxon>Apoidea</taxon>
        <taxon>Anthophila</taxon>
        <taxon>Apidae</taxon>
        <taxon>Heterotrigona</taxon>
    </lineage>
</organism>
<gene>
    <name evidence="1" type="ORF">MHI_LOCUS247286</name>
</gene>
<feature type="non-terminal residue" evidence="1">
    <location>
        <position position="51"/>
    </location>
</feature>
<comment type="caution">
    <text evidence="1">The sequence shown here is derived from an EMBL/GenBank/DDBJ whole genome shotgun (WGS) entry which is preliminary data.</text>
</comment>
<accession>A0A6V7H1H3</accession>
<reference evidence="1" key="1">
    <citation type="submission" date="2020-07" db="EMBL/GenBank/DDBJ databases">
        <authorList>
            <person name="Nazaruddin N."/>
        </authorList>
    </citation>
    <scope>NUCLEOTIDE SEQUENCE</scope>
</reference>
<evidence type="ECO:0000313" key="1">
    <source>
        <dbReference type="EMBL" id="CAD1471684.1"/>
    </source>
</evidence>
<name>A0A6V7H1H3_9HYME</name>
<keyword evidence="2" id="KW-1185">Reference proteome</keyword>
<proteinExistence type="predicted"/>